<comment type="caution">
    <text evidence="2">The sequence shown here is derived from an EMBL/GenBank/DDBJ whole genome shotgun (WGS) entry which is preliminary data.</text>
</comment>
<evidence type="ECO:0000313" key="3">
    <source>
        <dbReference type="Proteomes" id="UP001488838"/>
    </source>
</evidence>
<feature type="region of interest" description="Disordered" evidence="1">
    <location>
        <begin position="1"/>
        <end position="22"/>
    </location>
</feature>
<name>A0AAW0J7M7_MYOGA</name>
<dbReference type="Proteomes" id="UP001488838">
    <property type="component" value="Unassembled WGS sequence"/>
</dbReference>
<protein>
    <submittedName>
        <fullName evidence="2">Uncharacterized protein</fullName>
    </submittedName>
</protein>
<accession>A0AAW0J7M7</accession>
<feature type="non-terminal residue" evidence="2">
    <location>
        <position position="1"/>
    </location>
</feature>
<feature type="compositionally biased region" description="Basic and acidic residues" evidence="1">
    <location>
        <begin position="9"/>
        <end position="22"/>
    </location>
</feature>
<organism evidence="2 3">
    <name type="scientific">Myodes glareolus</name>
    <name type="common">Bank vole</name>
    <name type="synonym">Clethrionomys glareolus</name>
    <dbReference type="NCBI Taxonomy" id="447135"/>
    <lineage>
        <taxon>Eukaryota</taxon>
        <taxon>Metazoa</taxon>
        <taxon>Chordata</taxon>
        <taxon>Craniata</taxon>
        <taxon>Vertebrata</taxon>
        <taxon>Euteleostomi</taxon>
        <taxon>Mammalia</taxon>
        <taxon>Eutheria</taxon>
        <taxon>Euarchontoglires</taxon>
        <taxon>Glires</taxon>
        <taxon>Rodentia</taxon>
        <taxon>Myomorpha</taxon>
        <taxon>Muroidea</taxon>
        <taxon>Cricetidae</taxon>
        <taxon>Arvicolinae</taxon>
        <taxon>Myodes</taxon>
    </lineage>
</organism>
<proteinExistence type="predicted"/>
<evidence type="ECO:0000256" key="1">
    <source>
        <dbReference type="SAM" id="MobiDB-lite"/>
    </source>
</evidence>
<sequence length="53" mass="5932">KLTTTGGDLKNDRSKEEKEKHAYSLKENLLPDTVSGLMLAVQQVTQEVESKSR</sequence>
<evidence type="ECO:0000313" key="2">
    <source>
        <dbReference type="EMBL" id="KAK7822785.1"/>
    </source>
</evidence>
<reference evidence="2 3" key="1">
    <citation type="journal article" date="2023" name="bioRxiv">
        <title>Conserved and derived expression patterns and positive selection on dental genes reveal complex evolutionary context of ever-growing rodent molars.</title>
        <authorList>
            <person name="Calamari Z.T."/>
            <person name="Song A."/>
            <person name="Cohen E."/>
            <person name="Akter M."/>
            <person name="Roy R.D."/>
            <person name="Hallikas O."/>
            <person name="Christensen M.M."/>
            <person name="Li P."/>
            <person name="Marangoni P."/>
            <person name="Jernvall J."/>
            <person name="Klein O.D."/>
        </authorList>
    </citation>
    <scope>NUCLEOTIDE SEQUENCE [LARGE SCALE GENOMIC DNA]</scope>
    <source>
        <strain evidence="2">V071</strain>
    </source>
</reference>
<dbReference type="EMBL" id="JBBHLL010000056">
    <property type="protein sequence ID" value="KAK7822785.1"/>
    <property type="molecule type" value="Genomic_DNA"/>
</dbReference>
<keyword evidence="3" id="KW-1185">Reference proteome</keyword>
<dbReference type="AlphaFoldDB" id="A0AAW0J7M7"/>
<gene>
    <name evidence="2" type="ORF">U0070_022724</name>
</gene>